<feature type="compositionally biased region" description="Basic and acidic residues" evidence="1">
    <location>
        <begin position="579"/>
        <end position="591"/>
    </location>
</feature>
<feature type="compositionally biased region" description="Polar residues" evidence="1">
    <location>
        <begin position="1"/>
        <end position="11"/>
    </location>
</feature>
<feature type="region of interest" description="Disordered" evidence="1">
    <location>
        <begin position="383"/>
        <end position="439"/>
    </location>
</feature>
<sequence>MGSRPTYSSQRPFEAKRATSDVIFDQVVLRDNIAQDSNTQADSKQKKGQSRKKKKEEKKKSEEQDGQDTLTMFELDHVPKVHKRRKRQLMTQAPPKEKSTSKKKQKALPNKALKERADEIPTSQETADSSIALYIETNHTVKQDVQAKGAKRFKKHAKKKGKPDREEVPKVPKKSSKGYNLRQQAMGKSTSGKCGSRKAHELCAVEKNLPSVSDLDDSSMEIARDDSVIPMSFLRKGSPLFPLALSNVYGDSAADLFLDEEEIDKMAWVSISSGPKDQVSVKDSSQYTFISTYTYGSTTSKSGSKRTSQSPTVFLHKKPPHLNSSVQKGKRDIKDMKFPDFISPIFSKKAQPLTAKKADPKFSLSSTSKKKLRKCSTQLLESGSCQAPLDSPGLTTIASGTNQHGGGGDHRKSSSSDSGADEVTRKQHPDGKVRASTPKEPAVLVSLSLSPVRAASWGDEELGFPVMESIEVNTSEIIVPSLMQITDLPRRDQSALENCEEHCDLVQVPETETDVCSNPTAEPRHSPSSKQPNSKKTTTSDVGELERRDLSCNRPDCHQSKQGNKNFFEFRISEDVPENKDDLAVKKDNGQRNKKSFNHFKQPAHTSPGHAKESRLTASRPNLSKRLSKLNQDSTKQIPSAPLLVEETSKQAAFQTMKSPEACVVDMSKSSKEFKSNELLKNQSTCQELKQVTQVEDQQGAETSEIEADNEDFINLRPQNHENAPIEESGCSTAGSSLTKHLPAFDAAQVRKLNKSAYAENSHLRLCFVNRLCRQHREAQKLAIISKDFPFSISPSLRLE</sequence>
<name>A0AAV4I437_9GAST</name>
<comment type="caution">
    <text evidence="2">The sequence shown here is derived from an EMBL/GenBank/DDBJ whole genome shotgun (WGS) entry which is preliminary data.</text>
</comment>
<feature type="region of interest" description="Disordered" evidence="1">
    <location>
        <begin position="579"/>
        <end position="617"/>
    </location>
</feature>
<protein>
    <submittedName>
        <fullName evidence="2">Uncharacterized protein</fullName>
    </submittedName>
</protein>
<accession>A0AAV4I437</accession>
<feature type="compositionally biased region" description="Basic and acidic residues" evidence="1">
    <location>
        <begin position="422"/>
        <end position="433"/>
    </location>
</feature>
<feature type="compositionally biased region" description="Polar residues" evidence="1">
    <location>
        <begin position="514"/>
        <end position="541"/>
    </location>
</feature>
<evidence type="ECO:0000313" key="2">
    <source>
        <dbReference type="EMBL" id="GFS04645.1"/>
    </source>
</evidence>
<feature type="compositionally biased region" description="Polar residues" evidence="1">
    <location>
        <begin position="393"/>
        <end position="402"/>
    </location>
</feature>
<dbReference type="EMBL" id="BMAT01006032">
    <property type="protein sequence ID" value="GFS04645.1"/>
    <property type="molecule type" value="Genomic_DNA"/>
</dbReference>
<evidence type="ECO:0000256" key="1">
    <source>
        <dbReference type="SAM" id="MobiDB-lite"/>
    </source>
</evidence>
<feature type="compositionally biased region" description="Low complexity" evidence="1">
    <location>
        <begin position="296"/>
        <end position="310"/>
    </location>
</feature>
<proteinExistence type="predicted"/>
<organism evidence="2 3">
    <name type="scientific">Elysia marginata</name>
    <dbReference type="NCBI Taxonomy" id="1093978"/>
    <lineage>
        <taxon>Eukaryota</taxon>
        <taxon>Metazoa</taxon>
        <taxon>Spiralia</taxon>
        <taxon>Lophotrochozoa</taxon>
        <taxon>Mollusca</taxon>
        <taxon>Gastropoda</taxon>
        <taxon>Heterobranchia</taxon>
        <taxon>Euthyneura</taxon>
        <taxon>Panpulmonata</taxon>
        <taxon>Sacoglossa</taxon>
        <taxon>Placobranchoidea</taxon>
        <taxon>Plakobranchidae</taxon>
        <taxon>Elysia</taxon>
    </lineage>
</organism>
<feature type="region of interest" description="Disordered" evidence="1">
    <location>
        <begin position="140"/>
        <end position="197"/>
    </location>
</feature>
<evidence type="ECO:0000313" key="3">
    <source>
        <dbReference type="Proteomes" id="UP000762676"/>
    </source>
</evidence>
<gene>
    <name evidence="2" type="ORF">ElyMa_002916900</name>
</gene>
<reference evidence="2 3" key="1">
    <citation type="journal article" date="2021" name="Elife">
        <title>Chloroplast acquisition without the gene transfer in kleptoplastic sea slugs, Plakobranchus ocellatus.</title>
        <authorList>
            <person name="Maeda T."/>
            <person name="Takahashi S."/>
            <person name="Yoshida T."/>
            <person name="Shimamura S."/>
            <person name="Takaki Y."/>
            <person name="Nagai Y."/>
            <person name="Toyoda A."/>
            <person name="Suzuki Y."/>
            <person name="Arimoto A."/>
            <person name="Ishii H."/>
            <person name="Satoh N."/>
            <person name="Nishiyama T."/>
            <person name="Hasebe M."/>
            <person name="Maruyama T."/>
            <person name="Minagawa J."/>
            <person name="Obokata J."/>
            <person name="Shigenobu S."/>
        </authorList>
    </citation>
    <scope>NUCLEOTIDE SEQUENCE [LARGE SCALE GENOMIC DNA]</scope>
</reference>
<dbReference type="Proteomes" id="UP000762676">
    <property type="component" value="Unassembled WGS sequence"/>
</dbReference>
<feature type="region of interest" description="Disordered" evidence="1">
    <location>
        <begin position="512"/>
        <end position="558"/>
    </location>
</feature>
<dbReference type="AlphaFoldDB" id="A0AAV4I437"/>
<feature type="compositionally biased region" description="Basic and acidic residues" evidence="1">
    <location>
        <begin position="544"/>
        <end position="558"/>
    </location>
</feature>
<feature type="compositionally biased region" description="Basic residues" evidence="1">
    <location>
        <begin position="149"/>
        <end position="162"/>
    </location>
</feature>
<feature type="compositionally biased region" description="Polar residues" evidence="1">
    <location>
        <begin position="177"/>
        <end position="193"/>
    </location>
</feature>
<keyword evidence="3" id="KW-1185">Reference proteome</keyword>
<feature type="region of interest" description="Disordered" evidence="1">
    <location>
        <begin position="296"/>
        <end position="330"/>
    </location>
</feature>
<feature type="region of interest" description="Disordered" evidence="1">
    <location>
        <begin position="1"/>
        <end position="128"/>
    </location>
</feature>
<feature type="compositionally biased region" description="Basic residues" evidence="1">
    <location>
        <begin position="46"/>
        <end position="57"/>
    </location>
</feature>